<dbReference type="CDD" id="cd04489">
    <property type="entry name" value="ExoVII_LU_OBF"/>
    <property type="match status" value="1"/>
</dbReference>
<proteinExistence type="inferred from homology"/>
<dbReference type="EMBL" id="JAYMFH010000003">
    <property type="protein sequence ID" value="MEC4294333.1"/>
    <property type="molecule type" value="Genomic_DNA"/>
</dbReference>
<comment type="caution">
    <text evidence="9">The sequence shown here is derived from an EMBL/GenBank/DDBJ whole genome shotgun (WGS) entry which is preliminary data.</text>
</comment>
<evidence type="ECO:0000256" key="6">
    <source>
        <dbReference type="RuleBase" id="RU004355"/>
    </source>
</evidence>
<evidence type="ECO:0000256" key="1">
    <source>
        <dbReference type="ARBA" id="ARBA00022490"/>
    </source>
</evidence>
<dbReference type="GO" id="GO:0008855">
    <property type="term" value="F:exodeoxyribonuclease VII activity"/>
    <property type="evidence" value="ECO:0007669"/>
    <property type="project" value="UniProtKB-EC"/>
</dbReference>
<sequence>MTHEEPNASTEEEAAAALSVSAAMGLAKNALETVVVRLVGEVSEVNDKPGYKAVYFTVKDEKASLPCMMWMSRYQASGVSLCVGALVELTGRFSLYAAKGRMNFDVFSVTLAGEGQLRLQVANLARELEAMGLMDPARKRPLPAYPETIGVVTSPRGAAVHDVLRTLRRRYPLARILFAGVPVEGPGAADGLVDGLAKVVFAGAEVVLLVRGGGSFEDLMPFNDRRLARTIAACPVPVVTGIGHEPDTSIADMVADVRASTPTAAAETVAPDRREIAARIQGLGAAMRHSEERRLDGLSLRVDRLASLPLFREPARLFDAEALALDDLSGRLARALPASLREDRHRLGLIGEALGRMLPVLLAAPKASVAAASGRMAYLGAHFGERSARELAASRQRLIRAGGSLAEPYRAAVAVNAARLHDLSPLATIGRGYAMAKNEQGAVVSSVGAVTVGERLTVTVSDGEMDCAIEDIRHIESSVEDFAEADGN</sequence>
<evidence type="ECO:0000313" key="10">
    <source>
        <dbReference type="Proteomes" id="UP001343724"/>
    </source>
</evidence>
<dbReference type="EC" id="3.1.11.6" evidence="5"/>
<dbReference type="HAMAP" id="MF_00378">
    <property type="entry name" value="Exonuc_7_L"/>
    <property type="match status" value="1"/>
</dbReference>
<comment type="catalytic activity">
    <reaction evidence="5 6">
        <text>Exonucleolytic cleavage in either 5'- to 3'- or 3'- to 5'-direction to yield nucleoside 5'-phosphates.</text>
        <dbReference type="EC" id="3.1.11.6"/>
    </reaction>
</comment>
<reference evidence="9 10" key="1">
    <citation type="submission" date="2024-01" db="EMBL/GenBank/DDBJ databases">
        <title>novel species in genus Adlercreutzia.</title>
        <authorList>
            <person name="Liu X."/>
        </authorList>
    </citation>
    <scope>NUCLEOTIDE SEQUENCE [LARGE SCALE GENOMIC DNA]</scope>
    <source>
        <strain evidence="9 10">R22</strain>
    </source>
</reference>
<dbReference type="PANTHER" id="PTHR30008">
    <property type="entry name" value="EXODEOXYRIBONUCLEASE 7 LARGE SUBUNIT"/>
    <property type="match status" value="1"/>
</dbReference>
<keyword evidence="2 5" id="KW-0540">Nuclease</keyword>
<feature type="domain" description="OB-fold nucleic acid binding" evidence="8">
    <location>
        <begin position="18"/>
        <end position="108"/>
    </location>
</feature>
<accession>A0ABU6IWW7</accession>
<comment type="function">
    <text evidence="5">Bidirectionally degrades single-stranded DNA into large acid-insoluble oligonucleotides, which are then degraded further into small acid-soluble oligonucleotides.</text>
</comment>
<evidence type="ECO:0000259" key="7">
    <source>
        <dbReference type="Pfam" id="PF02601"/>
    </source>
</evidence>
<gene>
    <name evidence="5 9" type="primary">xseA</name>
    <name evidence="9" type="ORF">VJ920_03295</name>
</gene>
<dbReference type="NCBIfam" id="TIGR00237">
    <property type="entry name" value="xseA"/>
    <property type="match status" value="1"/>
</dbReference>
<keyword evidence="4 5" id="KW-0269">Exonuclease</keyword>
<evidence type="ECO:0000313" key="9">
    <source>
        <dbReference type="EMBL" id="MEC4294333.1"/>
    </source>
</evidence>
<evidence type="ECO:0000256" key="3">
    <source>
        <dbReference type="ARBA" id="ARBA00022801"/>
    </source>
</evidence>
<evidence type="ECO:0000256" key="2">
    <source>
        <dbReference type="ARBA" id="ARBA00022722"/>
    </source>
</evidence>
<feature type="domain" description="Exonuclease VII large subunit C-terminal" evidence="7">
    <location>
        <begin position="133"/>
        <end position="467"/>
    </location>
</feature>
<dbReference type="InterPro" id="IPR003753">
    <property type="entry name" value="Exonuc_VII_L"/>
</dbReference>
<dbReference type="Pfam" id="PF13742">
    <property type="entry name" value="tRNA_anti_2"/>
    <property type="match status" value="1"/>
</dbReference>
<comment type="subcellular location">
    <subcellularLocation>
        <location evidence="5 6">Cytoplasm</location>
    </subcellularLocation>
</comment>
<keyword evidence="3 5" id="KW-0378">Hydrolase</keyword>
<dbReference type="Pfam" id="PF02601">
    <property type="entry name" value="Exonuc_VII_L"/>
    <property type="match status" value="1"/>
</dbReference>
<comment type="similarity">
    <text evidence="5 6">Belongs to the XseA family.</text>
</comment>
<comment type="subunit">
    <text evidence="5">Heterooligomer composed of large and small subunits.</text>
</comment>
<dbReference type="InterPro" id="IPR025824">
    <property type="entry name" value="OB-fold_nuc-bd_dom"/>
</dbReference>
<evidence type="ECO:0000256" key="5">
    <source>
        <dbReference type="HAMAP-Rule" id="MF_00378"/>
    </source>
</evidence>
<keyword evidence="10" id="KW-1185">Reference proteome</keyword>
<organism evidence="9 10">
    <name type="scientific">Adlercreutzia shanghongiae</name>
    <dbReference type="NCBI Taxonomy" id="3111773"/>
    <lineage>
        <taxon>Bacteria</taxon>
        <taxon>Bacillati</taxon>
        <taxon>Actinomycetota</taxon>
        <taxon>Coriobacteriia</taxon>
        <taxon>Eggerthellales</taxon>
        <taxon>Eggerthellaceae</taxon>
        <taxon>Adlercreutzia</taxon>
    </lineage>
</organism>
<dbReference type="InterPro" id="IPR020579">
    <property type="entry name" value="Exonuc_VII_lsu_C"/>
</dbReference>
<dbReference type="Proteomes" id="UP001343724">
    <property type="component" value="Unassembled WGS sequence"/>
</dbReference>
<evidence type="ECO:0000256" key="4">
    <source>
        <dbReference type="ARBA" id="ARBA00022839"/>
    </source>
</evidence>
<protein>
    <recommendedName>
        <fullName evidence="5">Exodeoxyribonuclease 7 large subunit</fullName>
        <ecNumber evidence="5">3.1.11.6</ecNumber>
    </recommendedName>
    <alternativeName>
        <fullName evidence="5">Exodeoxyribonuclease VII large subunit</fullName>
        <shortName evidence="5">Exonuclease VII large subunit</shortName>
    </alternativeName>
</protein>
<dbReference type="PANTHER" id="PTHR30008:SF0">
    <property type="entry name" value="EXODEOXYRIBONUCLEASE 7 LARGE SUBUNIT"/>
    <property type="match status" value="1"/>
</dbReference>
<evidence type="ECO:0000259" key="8">
    <source>
        <dbReference type="Pfam" id="PF13742"/>
    </source>
</evidence>
<name>A0ABU6IWW7_9ACTN</name>
<keyword evidence="1 5" id="KW-0963">Cytoplasm</keyword>
<dbReference type="RefSeq" id="WP_326439083.1">
    <property type="nucleotide sequence ID" value="NZ_JAYMFH010000003.1"/>
</dbReference>